<keyword evidence="1" id="KW-0472">Membrane</keyword>
<protein>
    <submittedName>
        <fullName evidence="2">Uncharacterized protein</fullName>
    </submittedName>
</protein>
<keyword evidence="1" id="KW-0812">Transmembrane</keyword>
<proteinExistence type="predicted"/>
<dbReference type="EMBL" id="DYDO01000005">
    <property type="protein sequence ID" value="DBA24260.1"/>
    <property type="molecule type" value="Genomic_DNA"/>
</dbReference>
<reference evidence="2" key="1">
    <citation type="thesis" date="2020" institute="ProQuest LLC" country="789 East Eisenhower Parkway, Ann Arbor, MI, USA">
        <title>Comparative Genomics and Chromosome Evolution.</title>
        <authorList>
            <person name="Mudd A.B."/>
        </authorList>
    </citation>
    <scope>NUCLEOTIDE SEQUENCE</scope>
    <source>
        <strain evidence="2">1538</strain>
        <tissue evidence="2">Blood</tissue>
    </source>
</reference>
<comment type="caution">
    <text evidence="2">The sequence shown here is derived from an EMBL/GenBank/DDBJ whole genome shotgun (WGS) entry which is preliminary data.</text>
</comment>
<name>A0AAV3AGT6_PYXAD</name>
<feature type="transmembrane region" description="Helical" evidence="1">
    <location>
        <begin position="50"/>
        <end position="76"/>
    </location>
</feature>
<evidence type="ECO:0000313" key="2">
    <source>
        <dbReference type="EMBL" id="DBA24260.1"/>
    </source>
</evidence>
<evidence type="ECO:0000256" key="1">
    <source>
        <dbReference type="SAM" id="Phobius"/>
    </source>
</evidence>
<accession>A0AAV3AGT6</accession>
<organism evidence="2 3">
    <name type="scientific">Pyxicephalus adspersus</name>
    <name type="common">African bullfrog</name>
    <dbReference type="NCBI Taxonomy" id="30357"/>
    <lineage>
        <taxon>Eukaryota</taxon>
        <taxon>Metazoa</taxon>
        <taxon>Chordata</taxon>
        <taxon>Craniata</taxon>
        <taxon>Vertebrata</taxon>
        <taxon>Euteleostomi</taxon>
        <taxon>Amphibia</taxon>
        <taxon>Batrachia</taxon>
        <taxon>Anura</taxon>
        <taxon>Neobatrachia</taxon>
        <taxon>Ranoidea</taxon>
        <taxon>Pyxicephalidae</taxon>
        <taxon>Pyxicephalinae</taxon>
        <taxon>Pyxicephalus</taxon>
    </lineage>
</organism>
<dbReference type="Proteomes" id="UP001181693">
    <property type="component" value="Unassembled WGS sequence"/>
</dbReference>
<keyword evidence="3" id="KW-1185">Reference proteome</keyword>
<sequence length="79" mass="9306">MLYRSGPYALLHLDSLHPQTPLEHVCRSEKNIIYILFVGENIKYYYMHSFSLVSITSLFFSHVTIFSFCWLTLVFAMSH</sequence>
<evidence type="ECO:0000313" key="3">
    <source>
        <dbReference type="Proteomes" id="UP001181693"/>
    </source>
</evidence>
<gene>
    <name evidence="2" type="ORF">GDO54_011945</name>
</gene>
<keyword evidence="1" id="KW-1133">Transmembrane helix</keyword>
<dbReference type="AlphaFoldDB" id="A0AAV3AGT6"/>